<feature type="transmembrane region" description="Helical" evidence="14">
    <location>
        <begin position="9"/>
        <end position="29"/>
    </location>
</feature>
<reference evidence="16" key="1">
    <citation type="submission" date="2022-05" db="EMBL/GenBank/DDBJ databases">
        <authorList>
            <person name="Park J.-S."/>
        </authorList>
    </citation>
    <scope>NUCLEOTIDE SEQUENCE</scope>
    <source>
        <strain evidence="16">2012CJ34-3</strain>
    </source>
</reference>
<evidence type="ECO:0000256" key="1">
    <source>
        <dbReference type="ARBA" id="ARBA00000085"/>
    </source>
</evidence>
<dbReference type="InterPro" id="IPR036097">
    <property type="entry name" value="HisK_dim/P_sf"/>
</dbReference>
<dbReference type="InterPro" id="IPR050398">
    <property type="entry name" value="HssS/ArlS-like"/>
</dbReference>
<dbReference type="InterPro" id="IPR004358">
    <property type="entry name" value="Sig_transdc_His_kin-like_C"/>
</dbReference>
<dbReference type="Proteomes" id="UP001165381">
    <property type="component" value="Unassembled WGS sequence"/>
</dbReference>
<feature type="transmembrane region" description="Helical" evidence="14">
    <location>
        <begin position="236"/>
        <end position="257"/>
    </location>
</feature>
<evidence type="ECO:0000313" key="17">
    <source>
        <dbReference type="Proteomes" id="UP001165381"/>
    </source>
</evidence>
<keyword evidence="8" id="KW-0547">Nucleotide-binding</keyword>
<keyword evidence="10" id="KW-0067">ATP-binding</keyword>
<dbReference type="PANTHER" id="PTHR45528:SF1">
    <property type="entry name" value="SENSOR HISTIDINE KINASE CPXA"/>
    <property type="match status" value="1"/>
</dbReference>
<evidence type="ECO:0000256" key="4">
    <source>
        <dbReference type="ARBA" id="ARBA00022475"/>
    </source>
</evidence>
<comment type="subcellular location">
    <subcellularLocation>
        <location evidence="2">Cell membrane</location>
        <topology evidence="2">Multi-pass membrane protein</topology>
    </subcellularLocation>
</comment>
<dbReference type="SUPFAM" id="SSF55874">
    <property type="entry name" value="ATPase domain of HSP90 chaperone/DNA topoisomerase II/histidine kinase"/>
    <property type="match status" value="1"/>
</dbReference>
<gene>
    <name evidence="16" type="ORF">M3P09_10805</name>
</gene>
<dbReference type="CDD" id="cd00082">
    <property type="entry name" value="HisKA"/>
    <property type="match status" value="1"/>
</dbReference>
<dbReference type="Pfam" id="PF02518">
    <property type="entry name" value="HATPase_c"/>
    <property type="match status" value="1"/>
</dbReference>
<dbReference type="Gene3D" id="3.30.565.10">
    <property type="entry name" value="Histidine kinase-like ATPase, C-terminal domain"/>
    <property type="match status" value="1"/>
</dbReference>
<evidence type="ECO:0000256" key="14">
    <source>
        <dbReference type="SAM" id="Phobius"/>
    </source>
</evidence>
<proteinExistence type="predicted"/>
<dbReference type="InterPro" id="IPR005467">
    <property type="entry name" value="His_kinase_dom"/>
</dbReference>
<evidence type="ECO:0000313" key="16">
    <source>
        <dbReference type="EMBL" id="MCL6295485.1"/>
    </source>
</evidence>
<dbReference type="Pfam" id="PF00512">
    <property type="entry name" value="HisKA"/>
    <property type="match status" value="1"/>
</dbReference>
<keyword evidence="9 16" id="KW-0418">Kinase</keyword>
<evidence type="ECO:0000259" key="15">
    <source>
        <dbReference type="PROSITE" id="PS50109"/>
    </source>
</evidence>
<comment type="caution">
    <text evidence="16">The sequence shown here is derived from an EMBL/GenBank/DDBJ whole genome shotgun (WGS) entry which is preliminary data.</text>
</comment>
<evidence type="ECO:0000256" key="2">
    <source>
        <dbReference type="ARBA" id="ARBA00004651"/>
    </source>
</evidence>
<keyword evidence="7 14" id="KW-0812">Transmembrane</keyword>
<evidence type="ECO:0000256" key="8">
    <source>
        <dbReference type="ARBA" id="ARBA00022741"/>
    </source>
</evidence>
<name>A0ABT0QER2_9FLAO</name>
<evidence type="ECO:0000256" key="13">
    <source>
        <dbReference type="ARBA" id="ARBA00023136"/>
    </source>
</evidence>
<keyword evidence="11 14" id="KW-1133">Transmembrane helix</keyword>
<dbReference type="RefSeq" id="WP_099563427.1">
    <property type="nucleotide sequence ID" value="NZ_JAMFLZ010000004.1"/>
</dbReference>
<sequence>MNEKKYKWLLYLIVTTVLLTIVVQCYWNYKNYLQNKQNFINQVQVSFDNALDTYYADLAESNQMTFIDIEADSLKFKDELNHINPDLIIRKVQEDYKGKIDKEISGFTQIIDSDSGFTFSKKENHIKRIKVIKGKKAADSLKLIKGITSIFISIHNDTLDFKKLTPIINDELKRKQLDIDYLLEHYKNDSLFNAYNIEFDSPDFLKTKSKSTFLKQNESLEITYPNATKIILKRSALSLLMSTILVLAVISCLLYLLKIIKNQKQLAEVKNDLISNITHEFKTPIATIGVAIESIKSFNVIDDKEKTKTYLDMSNNQLSKLNVMVEKLLETATLDSDSLKLKRDNYNISDILQTIVEKHKIQTEKSINYAATSNKITANIDVFHFENAINNILDNAIKYGGNTINIDLSQNPIAFTISISDDGNSLTKANKEKIFEKFYRVPKGNTHDVKGFGIGLYYAKKIAEKHGGTIHLDLENNKTTFKMSLPNE</sequence>
<dbReference type="PROSITE" id="PS50109">
    <property type="entry name" value="HIS_KIN"/>
    <property type="match status" value="1"/>
</dbReference>
<keyword evidence="5" id="KW-0597">Phosphoprotein</keyword>
<evidence type="ECO:0000256" key="10">
    <source>
        <dbReference type="ARBA" id="ARBA00022840"/>
    </source>
</evidence>
<keyword evidence="12" id="KW-0902">Two-component regulatory system</keyword>
<protein>
    <recommendedName>
        <fullName evidence="3">histidine kinase</fullName>
        <ecNumber evidence="3">2.7.13.3</ecNumber>
    </recommendedName>
</protein>
<keyword evidence="6" id="KW-0808">Transferase</keyword>
<dbReference type="GO" id="GO:0016301">
    <property type="term" value="F:kinase activity"/>
    <property type="evidence" value="ECO:0007669"/>
    <property type="project" value="UniProtKB-KW"/>
</dbReference>
<dbReference type="CDD" id="cd00075">
    <property type="entry name" value="HATPase"/>
    <property type="match status" value="1"/>
</dbReference>
<dbReference type="InterPro" id="IPR003661">
    <property type="entry name" value="HisK_dim/P_dom"/>
</dbReference>
<evidence type="ECO:0000256" key="7">
    <source>
        <dbReference type="ARBA" id="ARBA00022692"/>
    </source>
</evidence>
<evidence type="ECO:0000256" key="12">
    <source>
        <dbReference type="ARBA" id="ARBA00023012"/>
    </source>
</evidence>
<evidence type="ECO:0000256" key="11">
    <source>
        <dbReference type="ARBA" id="ARBA00022989"/>
    </source>
</evidence>
<dbReference type="SMART" id="SM00388">
    <property type="entry name" value="HisKA"/>
    <property type="match status" value="1"/>
</dbReference>
<evidence type="ECO:0000256" key="9">
    <source>
        <dbReference type="ARBA" id="ARBA00022777"/>
    </source>
</evidence>
<evidence type="ECO:0000256" key="5">
    <source>
        <dbReference type="ARBA" id="ARBA00022553"/>
    </source>
</evidence>
<keyword evidence="13 14" id="KW-0472">Membrane</keyword>
<dbReference type="EMBL" id="JAMFLZ010000004">
    <property type="protein sequence ID" value="MCL6295485.1"/>
    <property type="molecule type" value="Genomic_DNA"/>
</dbReference>
<dbReference type="PRINTS" id="PR00344">
    <property type="entry name" value="BCTRLSENSOR"/>
</dbReference>
<dbReference type="PANTHER" id="PTHR45528">
    <property type="entry name" value="SENSOR HISTIDINE KINASE CPXA"/>
    <property type="match status" value="1"/>
</dbReference>
<dbReference type="InterPro" id="IPR036890">
    <property type="entry name" value="HATPase_C_sf"/>
</dbReference>
<evidence type="ECO:0000256" key="3">
    <source>
        <dbReference type="ARBA" id="ARBA00012438"/>
    </source>
</evidence>
<comment type="catalytic activity">
    <reaction evidence="1">
        <text>ATP + protein L-histidine = ADP + protein N-phospho-L-histidine.</text>
        <dbReference type="EC" id="2.7.13.3"/>
    </reaction>
</comment>
<dbReference type="SMART" id="SM00387">
    <property type="entry name" value="HATPase_c"/>
    <property type="match status" value="1"/>
</dbReference>
<keyword evidence="4" id="KW-1003">Cell membrane</keyword>
<dbReference type="SUPFAM" id="SSF47384">
    <property type="entry name" value="Homodimeric domain of signal transducing histidine kinase"/>
    <property type="match status" value="1"/>
</dbReference>
<organism evidence="16 17">
    <name type="scientific">Jejuia spongiicola</name>
    <dbReference type="NCBI Taxonomy" id="2942207"/>
    <lineage>
        <taxon>Bacteria</taxon>
        <taxon>Pseudomonadati</taxon>
        <taxon>Bacteroidota</taxon>
        <taxon>Flavobacteriia</taxon>
        <taxon>Flavobacteriales</taxon>
        <taxon>Flavobacteriaceae</taxon>
        <taxon>Jejuia</taxon>
    </lineage>
</organism>
<feature type="domain" description="Histidine kinase" evidence="15">
    <location>
        <begin position="276"/>
        <end position="488"/>
    </location>
</feature>
<accession>A0ABT0QER2</accession>
<dbReference type="InterPro" id="IPR003594">
    <property type="entry name" value="HATPase_dom"/>
</dbReference>
<evidence type="ECO:0000256" key="6">
    <source>
        <dbReference type="ARBA" id="ARBA00022679"/>
    </source>
</evidence>
<dbReference type="EC" id="2.7.13.3" evidence="3"/>
<keyword evidence="17" id="KW-1185">Reference proteome</keyword>
<dbReference type="Gene3D" id="1.10.287.130">
    <property type="match status" value="1"/>
</dbReference>